<dbReference type="PANTHER" id="PTHR34978">
    <property type="entry name" value="POSSIBLE SENSOR-TRANSDUCER PROTEIN BLAR"/>
    <property type="match status" value="1"/>
</dbReference>
<evidence type="ECO:0000256" key="2">
    <source>
        <dbReference type="SAM" id="MobiDB-lite"/>
    </source>
</evidence>
<protein>
    <submittedName>
        <fullName evidence="5">Signal transducer regulating beta-lactamase production, contains metallopeptidase domain</fullName>
    </submittedName>
</protein>
<feature type="transmembrane region" description="Helical" evidence="3">
    <location>
        <begin position="323"/>
        <end position="344"/>
    </location>
</feature>
<dbReference type="CDD" id="cd07341">
    <property type="entry name" value="M56_BlaR1_MecR1_like"/>
    <property type="match status" value="1"/>
</dbReference>
<reference evidence="6" key="1">
    <citation type="submission" date="2016-10" db="EMBL/GenBank/DDBJ databases">
        <authorList>
            <person name="Varghese N."/>
        </authorList>
    </citation>
    <scope>NUCLEOTIDE SEQUENCE [LARGE SCALE GENOMIC DNA]</scope>
    <source>
        <strain evidence="6">DSM 18820</strain>
    </source>
</reference>
<feature type="domain" description="Peptidase M56" evidence="4">
    <location>
        <begin position="33"/>
        <end position="307"/>
    </location>
</feature>
<feature type="coiled-coil region" evidence="1">
    <location>
        <begin position="488"/>
        <end position="522"/>
    </location>
</feature>
<keyword evidence="3" id="KW-0472">Membrane</keyword>
<dbReference type="RefSeq" id="WP_068837611.1">
    <property type="nucleotide sequence ID" value="NZ_BMXC01000002.1"/>
</dbReference>
<keyword evidence="3" id="KW-1133">Transmembrane helix</keyword>
<keyword evidence="1" id="KW-0175">Coiled coil</keyword>
<name>A0A1I7I7N6_9BACT</name>
<accession>A0A1I7I7N6</accession>
<feature type="transmembrane region" description="Helical" evidence="3">
    <location>
        <begin position="120"/>
        <end position="140"/>
    </location>
</feature>
<dbReference type="Pfam" id="PF05569">
    <property type="entry name" value="Peptidase_M56"/>
    <property type="match status" value="1"/>
</dbReference>
<dbReference type="STRING" id="388950.GCA_001611675_01553"/>
<dbReference type="InterPro" id="IPR052173">
    <property type="entry name" value="Beta-lactam_resp_regulator"/>
</dbReference>
<dbReference type="OrthoDB" id="15218at2"/>
<sequence>MNQLANLIPEGLINALGWTLLHSLWQGAFVALLLSLLLVLLHRHTARTRYAVSGAAMTAQLLLSLGTFGFYYAQHQAPAQMFYTSEAVSTLAVATPAPSFWADPLAVAQVYFEQHLPLLVTLWLLGLVLMTVRLIGGVAYTQRLRHYKTRVAAVQWQQRLKMLSERLGVKKGVQLLESALVQVPMAIGVAKPVILFPIGALTGLSQAQVEAILAHELAHIARKDYLFNLLQSVVDLLFFYHPAMWWLSGVVRAERENCCDDLAVALCGDTLTYARALTEIESLHLTGAPAMALAFSGKRGKLMHRIKRLLGRQPLTPSFSEGFAAGLVLVAGMLVLTFGASAALRPQNDTTHAQTAKNNLDKTTPAPDVPEANAYVAQDSAGENRNVILITNKKGKVKELYVNGKRIPDRDLNKYKSLIDQRLQAMENATKAGRAEAQELVAQASSELADARTESSVAPAPPVAPLPPAYRIAVAPPLPPMPPAPPQSNATRKEIKQYEQEVKAFEEEMAQFKEELHAVEKLERGYRTQGIWNDSTYRDQKKLQREMMQQSKLQRAEMEAKREEMGTRRPDLDRRRAEIEQRRAEMEVRRAETDVRRAEMEQRRKEQEKIRKKMREELVKDGLIESDSSDLNMQFNNDALYINGKKQPQHVYDKYKKILEGKQP</sequence>
<feature type="region of interest" description="Disordered" evidence="2">
    <location>
        <begin position="349"/>
        <end position="370"/>
    </location>
</feature>
<evidence type="ECO:0000256" key="3">
    <source>
        <dbReference type="SAM" id="Phobius"/>
    </source>
</evidence>
<proteinExistence type="predicted"/>
<feature type="region of interest" description="Disordered" evidence="2">
    <location>
        <begin position="546"/>
        <end position="609"/>
    </location>
</feature>
<dbReference type="EMBL" id="FPCA01000002">
    <property type="protein sequence ID" value="SFU68987.1"/>
    <property type="molecule type" value="Genomic_DNA"/>
</dbReference>
<feature type="transmembrane region" description="Helical" evidence="3">
    <location>
        <begin position="20"/>
        <end position="41"/>
    </location>
</feature>
<evidence type="ECO:0000259" key="4">
    <source>
        <dbReference type="Pfam" id="PF05569"/>
    </source>
</evidence>
<evidence type="ECO:0000256" key="1">
    <source>
        <dbReference type="SAM" id="Coils"/>
    </source>
</evidence>
<evidence type="ECO:0000313" key="5">
    <source>
        <dbReference type="EMBL" id="SFU68987.1"/>
    </source>
</evidence>
<keyword evidence="6" id="KW-1185">Reference proteome</keyword>
<dbReference type="Proteomes" id="UP000182491">
    <property type="component" value="Unassembled WGS sequence"/>
</dbReference>
<dbReference type="Gene3D" id="3.30.2010.10">
    <property type="entry name" value="Metalloproteases ('zincins'), catalytic domain"/>
    <property type="match status" value="1"/>
</dbReference>
<feature type="compositionally biased region" description="Polar residues" evidence="2">
    <location>
        <begin position="349"/>
        <end position="362"/>
    </location>
</feature>
<organism evidence="5 6">
    <name type="scientific">Pontibacter akesuensis</name>
    <dbReference type="NCBI Taxonomy" id="388950"/>
    <lineage>
        <taxon>Bacteria</taxon>
        <taxon>Pseudomonadati</taxon>
        <taxon>Bacteroidota</taxon>
        <taxon>Cytophagia</taxon>
        <taxon>Cytophagales</taxon>
        <taxon>Hymenobacteraceae</taxon>
        <taxon>Pontibacter</taxon>
    </lineage>
</organism>
<dbReference type="PANTHER" id="PTHR34978:SF3">
    <property type="entry name" value="SLR0241 PROTEIN"/>
    <property type="match status" value="1"/>
</dbReference>
<dbReference type="InterPro" id="IPR008756">
    <property type="entry name" value="Peptidase_M56"/>
</dbReference>
<feature type="compositionally biased region" description="Basic and acidic residues" evidence="2">
    <location>
        <begin position="554"/>
        <end position="609"/>
    </location>
</feature>
<evidence type="ECO:0000313" key="6">
    <source>
        <dbReference type="Proteomes" id="UP000182491"/>
    </source>
</evidence>
<gene>
    <name evidence="5" type="ORF">SAMN04487941_1989</name>
</gene>
<dbReference type="AlphaFoldDB" id="A0A1I7I7N6"/>
<keyword evidence="3" id="KW-0812">Transmembrane</keyword>
<feature type="transmembrane region" description="Helical" evidence="3">
    <location>
        <begin position="50"/>
        <end position="73"/>
    </location>
</feature>